<comment type="caution">
    <text evidence="2">The sequence shown here is derived from an EMBL/GenBank/DDBJ whole genome shotgun (WGS) entry which is preliminary data.</text>
</comment>
<reference evidence="2 3" key="1">
    <citation type="submission" date="2014-11" db="EMBL/GenBank/DDBJ databases">
        <title>Genetic blueprint of the zoonotic pathogen Toxocara canis.</title>
        <authorList>
            <person name="Zhu X.-Q."/>
            <person name="Korhonen P.K."/>
            <person name="Cai H."/>
            <person name="Young N.D."/>
            <person name="Nejsum P."/>
            <person name="von Samson-Himmelstjerna G."/>
            <person name="Boag P.R."/>
            <person name="Tan P."/>
            <person name="Li Q."/>
            <person name="Min J."/>
            <person name="Yang Y."/>
            <person name="Wang X."/>
            <person name="Fang X."/>
            <person name="Hall R.S."/>
            <person name="Hofmann A."/>
            <person name="Sternberg P.W."/>
            <person name="Jex A.R."/>
            <person name="Gasser R.B."/>
        </authorList>
    </citation>
    <scope>NUCLEOTIDE SEQUENCE [LARGE SCALE GENOMIC DNA]</scope>
    <source>
        <strain evidence="2">PN_DK_2014</strain>
    </source>
</reference>
<dbReference type="EMBL" id="JPKZ01022847">
    <property type="protein sequence ID" value="KHN70938.1"/>
    <property type="molecule type" value="Genomic_DNA"/>
</dbReference>
<dbReference type="Proteomes" id="UP000031036">
    <property type="component" value="Unassembled WGS sequence"/>
</dbReference>
<accession>A0A0B2UNJ2</accession>
<proteinExistence type="predicted"/>
<keyword evidence="3" id="KW-1185">Reference proteome</keyword>
<organism evidence="2 3">
    <name type="scientific">Toxocara canis</name>
    <name type="common">Canine roundworm</name>
    <dbReference type="NCBI Taxonomy" id="6265"/>
    <lineage>
        <taxon>Eukaryota</taxon>
        <taxon>Metazoa</taxon>
        <taxon>Ecdysozoa</taxon>
        <taxon>Nematoda</taxon>
        <taxon>Chromadorea</taxon>
        <taxon>Rhabditida</taxon>
        <taxon>Spirurina</taxon>
        <taxon>Ascaridomorpha</taxon>
        <taxon>Ascaridoidea</taxon>
        <taxon>Toxocaridae</taxon>
        <taxon>Toxocara</taxon>
    </lineage>
</organism>
<feature type="compositionally biased region" description="Basic residues" evidence="1">
    <location>
        <begin position="97"/>
        <end position="110"/>
    </location>
</feature>
<protein>
    <submittedName>
        <fullName evidence="2">Uncharacterized protein</fullName>
    </submittedName>
</protein>
<dbReference type="AlphaFoldDB" id="A0A0B2UNJ2"/>
<name>A0A0B2UNJ2_TOXCA</name>
<evidence type="ECO:0000313" key="2">
    <source>
        <dbReference type="EMBL" id="KHN70938.1"/>
    </source>
</evidence>
<evidence type="ECO:0000256" key="1">
    <source>
        <dbReference type="SAM" id="MobiDB-lite"/>
    </source>
</evidence>
<sequence>MRRGPTALSVAGVISSKMNLATEASSVADDPRRPSANSPSSTGECSLSENSSPTCTSTETITREKTHSPATISDKAACRPAMQHRELPPRPGTIKVNRSRRKRSKPGKIR</sequence>
<evidence type="ECO:0000313" key="3">
    <source>
        <dbReference type="Proteomes" id="UP000031036"/>
    </source>
</evidence>
<feature type="compositionally biased region" description="Polar residues" evidence="1">
    <location>
        <begin position="35"/>
        <end position="60"/>
    </location>
</feature>
<gene>
    <name evidence="2" type="ORF">Tcan_01963</name>
</gene>
<feature type="region of interest" description="Disordered" evidence="1">
    <location>
        <begin position="21"/>
        <end position="110"/>
    </location>
</feature>